<evidence type="ECO:0000313" key="3">
    <source>
        <dbReference type="Proteomes" id="UP001212841"/>
    </source>
</evidence>
<comment type="caution">
    <text evidence="2">The sequence shown here is derived from an EMBL/GenBank/DDBJ whole genome shotgun (WGS) entry which is preliminary data.</text>
</comment>
<evidence type="ECO:0000313" key="2">
    <source>
        <dbReference type="EMBL" id="KAJ3056038.1"/>
    </source>
</evidence>
<dbReference type="AlphaFoldDB" id="A0AAD5SLC2"/>
<dbReference type="Gene3D" id="1.20.1280.170">
    <property type="entry name" value="Exocyst complex component Exo70"/>
    <property type="match status" value="1"/>
</dbReference>
<name>A0AAD5SLC2_9FUNG</name>
<sequence length="362" mass="41006">MLHIESTPFHDAQAERRRELERQLEEDIEDMERMKESLVRTNDLSLKIDGMLTSFDHRLGRLETSILPIHRSTQKLTKLYDNINKSLTQLQTVIDYFDTATQEEPNITKGPEEIDLTSYLKSVQRMKDALTYLKESNYKSADRGVMHLKEILSRAIRQLDALFRKWLTAASIPIDTTRVLEGGEISGPPQTLLQNLSLLSAELATSTDYIGPLTTYIQTYEEIRSAYLVKSLQSLAQNAREQDQKGTAAKKAAYVKGSSAFVPYSKCLLRLLKAERDLNHKLIPKREAGPSFSKTIEPAVDVFVEIGEAMLTRVKRKLQRKETGDVFMLIDVVEGMLGAVKEYDGLIAVSSVKMAYGSENIW</sequence>
<proteinExistence type="predicted"/>
<keyword evidence="1" id="KW-0175">Coiled coil</keyword>
<protein>
    <submittedName>
        <fullName evidence="2">Exocyst complex component 7</fullName>
    </submittedName>
</protein>
<dbReference type="Proteomes" id="UP001212841">
    <property type="component" value="Unassembled WGS sequence"/>
</dbReference>
<dbReference type="InterPro" id="IPR016159">
    <property type="entry name" value="Cullin_repeat-like_dom_sf"/>
</dbReference>
<gene>
    <name evidence="2" type="primary">EXOC7</name>
    <name evidence="2" type="ORF">HK097_008275</name>
</gene>
<feature type="coiled-coil region" evidence="1">
    <location>
        <begin position="10"/>
        <end position="41"/>
    </location>
</feature>
<dbReference type="EMBL" id="JADGJD010000048">
    <property type="protein sequence ID" value="KAJ3056038.1"/>
    <property type="molecule type" value="Genomic_DNA"/>
</dbReference>
<evidence type="ECO:0000256" key="1">
    <source>
        <dbReference type="SAM" id="Coils"/>
    </source>
</evidence>
<dbReference type="SUPFAM" id="SSF74788">
    <property type="entry name" value="Cullin repeat-like"/>
    <property type="match status" value="1"/>
</dbReference>
<keyword evidence="3" id="KW-1185">Reference proteome</keyword>
<reference evidence="2" key="1">
    <citation type="submission" date="2020-05" db="EMBL/GenBank/DDBJ databases">
        <title>Phylogenomic resolution of chytrid fungi.</title>
        <authorList>
            <person name="Stajich J.E."/>
            <person name="Amses K."/>
            <person name="Simmons R."/>
            <person name="Seto K."/>
            <person name="Myers J."/>
            <person name="Bonds A."/>
            <person name="Quandt C.A."/>
            <person name="Barry K."/>
            <person name="Liu P."/>
            <person name="Grigoriev I."/>
            <person name="Longcore J.E."/>
            <person name="James T.Y."/>
        </authorList>
    </citation>
    <scope>NUCLEOTIDE SEQUENCE</scope>
    <source>
        <strain evidence="2">JEL0318</strain>
    </source>
</reference>
<organism evidence="2 3">
    <name type="scientific">Rhizophlyctis rosea</name>
    <dbReference type="NCBI Taxonomy" id="64517"/>
    <lineage>
        <taxon>Eukaryota</taxon>
        <taxon>Fungi</taxon>
        <taxon>Fungi incertae sedis</taxon>
        <taxon>Chytridiomycota</taxon>
        <taxon>Chytridiomycota incertae sedis</taxon>
        <taxon>Chytridiomycetes</taxon>
        <taxon>Rhizophlyctidales</taxon>
        <taxon>Rhizophlyctidaceae</taxon>
        <taxon>Rhizophlyctis</taxon>
    </lineage>
</organism>
<accession>A0AAD5SLC2</accession>
<dbReference type="Pfam" id="PF20669">
    <property type="entry name" value="Exo70_N"/>
    <property type="match status" value="1"/>
</dbReference>